<evidence type="ECO:0000256" key="1">
    <source>
        <dbReference type="SAM" id="Phobius"/>
    </source>
</evidence>
<name>A0ABQ5UQW8_9HYPH</name>
<accession>A0ABQ5UQW8</accession>
<proteinExistence type="predicted"/>
<evidence type="ECO:0000259" key="2">
    <source>
        <dbReference type="Pfam" id="PF07290"/>
    </source>
</evidence>
<keyword evidence="1" id="KW-1133">Transmembrane helix</keyword>
<dbReference type="InterPro" id="IPR010840">
    <property type="entry name" value="YqiJ_OB"/>
</dbReference>
<feature type="transmembrane region" description="Helical" evidence="1">
    <location>
        <begin position="12"/>
        <end position="35"/>
    </location>
</feature>
<dbReference type="InterPro" id="IPR048376">
    <property type="entry name" value="YqiJ_N"/>
</dbReference>
<keyword evidence="5" id="KW-1185">Reference proteome</keyword>
<protein>
    <submittedName>
        <fullName evidence="4">Membrane protein</fullName>
    </submittedName>
</protein>
<feature type="transmembrane region" description="Helical" evidence="1">
    <location>
        <begin position="108"/>
        <end position="129"/>
    </location>
</feature>
<dbReference type="Pfam" id="PF07290">
    <property type="entry name" value="YqiJ_OB"/>
    <property type="match status" value="1"/>
</dbReference>
<dbReference type="Proteomes" id="UP001161405">
    <property type="component" value="Unassembled WGS sequence"/>
</dbReference>
<keyword evidence="1" id="KW-0472">Membrane</keyword>
<evidence type="ECO:0000259" key="3">
    <source>
        <dbReference type="Pfam" id="PF21001"/>
    </source>
</evidence>
<reference evidence="4" key="2">
    <citation type="submission" date="2023-01" db="EMBL/GenBank/DDBJ databases">
        <title>Draft genome sequence of Maritalea porphyrae strain NBRC 107169.</title>
        <authorList>
            <person name="Sun Q."/>
            <person name="Mori K."/>
        </authorList>
    </citation>
    <scope>NUCLEOTIDE SEQUENCE</scope>
    <source>
        <strain evidence="4">NBRC 107169</strain>
    </source>
</reference>
<feature type="domain" description="Inner membrane protein YqiJ N-terminal" evidence="3">
    <location>
        <begin position="10"/>
        <end position="127"/>
    </location>
</feature>
<dbReference type="EMBL" id="BSNI01000002">
    <property type="protein sequence ID" value="GLQ17170.1"/>
    <property type="molecule type" value="Genomic_DNA"/>
</dbReference>
<comment type="caution">
    <text evidence="4">The sequence shown here is derived from an EMBL/GenBank/DDBJ whole genome shotgun (WGS) entry which is preliminary data.</text>
</comment>
<gene>
    <name evidence="4" type="ORF">GCM10007879_14190</name>
</gene>
<dbReference type="Pfam" id="PF21001">
    <property type="entry name" value="YqiJ_N"/>
    <property type="match status" value="1"/>
</dbReference>
<sequence>MIEFVLSPANLPFSTALAVMLIIAFLEGVGSLFGAGISNMFGALFPDVDFDLDADGGDLESPGVLGRLLSWLRVGEVPMLVLFVVFLTAFSLAGFAVQKTALDLFGLYLPALAAIIPAFMVSMPIVRFFGGVLGQILPKDETDAVSKMSFVGRMAKITLGVSAKGSPAQAKVRDEHGKLHYIMVEPDIIDDIFKQGEDVLLVRSDANLFFAIHPKNSSLGTG</sequence>
<organism evidence="4 5">
    <name type="scientific">Maritalea porphyrae</name>
    <dbReference type="NCBI Taxonomy" id="880732"/>
    <lineage>
        <taxon>Bacteria</taxon>
        <taxon>Pseudomonadati</taxon>
        <taxon>Pseudomonadota</taxon>
        <taxon>Alphaproteobacteria</taxon>
        <taxon>Hyphomicrobiales</taxon>
        <taxon>Devosiaceae</taxon>
        <taxon>Maritalea</taxon>
    </lineage>
</organism>
<evidence type="ECO:0000313" key="5">
    <source>
        <dbReference type="Proteomes" id="UP001161405"/>
    </source>
</evidence>
<feature type="domain" description="Inner membrane protein YqiJ OB-fold" evidence="2">
    <location>
        <begin position="149"/>
        <end position="212"/>
    </location>
</feature>
<keyword evidence="1" id="KW-0812">Transmembrane</keyword>
<evidence type="ECO:0000313" key="4">
    <source>
        <dbReference type="EMBL" id="GLQ17170.1"/>
    </source>
</evidence>
<dbReference type="RefSeq" id="WP_284363121.1">
    <property type="nucleotide sequence ID" value="NZ_BSNI01000002.1"/>
</dbReference>
<feature type="transmembrane region" description="Helical" evidence="1">
    <location>
        <begin position="77"/>
        <end position="96"/>
    </location>
</feature>
<reference evidence="4" key="1">
    <citation type="journal article" date="2014" name="Int. J. Syst. Evol. Microbiol.">
        <title>Complete genome of a new Firmicutes species belonging to the dominant human colonic microbiota ('Ruminococcus bicirculans') reveals two chromosomes and a selective capacity to utilize plant glucans.</title>
        <authorList>
            <consortium name="NISC Comparative Sequencing Program"/>
            <person name="Wegmann U."/>
            <person name="Louis P."/>
            <person name="Goesmann A."/>
            <person name="Henrissat B."/>
            <person name="Duncan S.H."/>
            <person name="Flint H.J."/>
        </authorList>
    </citation>
    <scope>NUCLEOTIDE SEQUENCE</scope>
    <source>
        <strain evidence="4">NBRC 107169</strain>
    </source>
</reference>